<evidence type="ECO:0000313" key="3">
    <source>
        <dbReference type="Proteomes" id="UP001151760"/>
    </source>
</evidence>
<proteinExistence type="predicted"/>
<feature type="region of interest" description="Disordered" evidence="1">
    <location>
        <begin position="1"/>
        <end position="28"/>
    </location>
</feature>
<evidence type="ECO:0000256" key="1">
    <source>
        <dbReference type="SAM" id="MobiDB-lite"/>
    </source>
</evidence>
<accession>A0ABQ4ZU73</accession>
<feature type="compositionally biased region" description="Basic residues" evidence="1">
    <location>
        <begin position="1"/>
        <end position="10"/>
    </location>
</feature>
<name>A0ABQ4ZU73_9ASTR</name>
<organism evidence="2 3">
    <name type="scientific">Tanacetum coccineum</name>
    <dbReference type="NCBI Taxonomy" id="301880"/>
    <lineage>
        <taxon>Eukaryota</taxon>
        <taxon>Viridiplantae</taxon>
        <taxon>Streptophyta</taxon>
        <taxon>Embryophyta</taxon>
        <taxon>Tracheophyta</taxon>
        <taxon>Spermatophyta</taxon>
        <taxon>Magnoliopsida</taxon>
        <taxon>eudicotyledons</taxon>
        <taxon>Gunneridae</taxon>
        <taxon>Pentapetalae</taxon>
        <taxon>asterids</taxon>
        <taxon>campanulids</taxon>
        <taxon>Asterales</taxon>
        <taxon>Asteraceae</taxon>
        <taxon>Asteroideae</taxon>
        <taxon>Anthemideae</taxon>
        <taxon>Anthemidinae</taxon>
        <taxon>Tanacetum</taxon>
    </lineage>
</organism>
<dbReference type="EMBL" id="BQNB010011661">
    <property type="protein sequence ID" value="GJS93497.1"/>
    <property type="molecule type" value="Genomic_DNA"/>
</dbReference>
<reference evidence="2" key="2">
    <citation type="submission" date="2022-01" db="EMBL/GenBank/DDBJ databases">
        <authorList>
            <person name="Yamashiro T."/>
            <person name="Shiraishi A."/>
            <person name="Satake H."/>
            <person name="Nakayama K."/>
        </authorList>
    </citation>
    <scope>NUCLEOTIDE SEQUENCE</scope>
</reference>
<evidence type="ECO:0000313" key="2">
    <source>
        <dbReference type="EMBL" id="GJS93497.1"/>
    </source>
</evidence>
<dbReference type="Proteomes" id="UP001151760">
    <property type="component" value="Unassembled WGS sequence"/>
</dbReference>
<keyword evidence="3" id="KW-1185">Reference proteome</keyword>
<gene>
    <name evidence="2" type="ORF">Tco_0800465</name>
</gene>
<sequence>MNKRKKHFARLRAEEQRRKPPTKAQNRNTMSIYLKNMAGYKHNQLKTKSFEDIQMLFDKEMKRVNTFIDMDTELVKGSETRIEGSSKRAGEELKSKNLKKQKLDENVEAEVDDEAEMKKHMEIVPDDEVVIDAITLATKPPIIVDWKIIKEGKIGYFQIIRADRSSKRLEEAYERVLWGDLKVMFEPDVESEVWRNLQGHKVTVWKLFSSSGVPAYL</sequence>
<comment type="caution">
    <text evidence="2">The sequence shown here is derived from an EMBL/GenBank/DDBJ whole genome shotgun (WGS) entry which is preliminary data.</text>
</comment>
<reference evidence="2" key="1">
    <citation type="journal article" date="2022" name="Int. J. Mol. Sci.">
        <title>Draft Genome of Tanacetum Coccineum: Genomic Comparison of Closely Related Tanacetum-Family Plants.</title>
        <authorList>
            <person name="Yamashiro T."/>
            <person name="Shiraishi A."/>
            <person name="Nakayama K."/>
            <person name="Satake H."/>
        </authorList>
    </citation>
    <scope>NUCLEOTIDE SEQUENCE</scope>
</reference>
<protein>
    <submittedName>
        <fullName evidence="2">Uncharacterized protein</fullName>
    </submittedName>
</protein>